<accession>A0A6A6W8S0</accession>
<feature type="compositionally biased region" description="Polar residues" evidence="1">
    <location>
        <begin position="42"/>
        <end position="61"/>
    </location>
</feature>
<feature type="transmembrane region" description="Helical" evidence="2">
    <location>
        <begin position="463"/>
        <end position="479"/>
    </location>
</feature>
<dbReference type="InterPro" id="IPR037185">
    <property type="entry name" value="EmrE-like"/>
</dbReference>
<evidence type="ECO:0000313" key="4">
    <source>
        <dbReference type="EMBL" id="KAF2758296.1"/>
    </source>
</evidence>
<dbReference type="PANTHER" id="PTHR19346:SF4">
    <property type="entry name" value="SUGAR PHOSPHATE TRANSPORTER DOMAIN-CONTAINING PROTEIN"/>
    <property type="match status" value="1"/>
</dbReference>
<sequence>MPKDVSVPGSAAYVQVADDHPPSDNSYGFGSIIPPLGPPVQTPSQSPAHLSRIPPSSQATDRQPIDAQEAKNDQAYCSEQDNFEDWCDSNDEMPSDLRPPYRANDSQSGNQPLLKNKIAGYGSPPRLVISRRSTFRERDLELEARRATKKRYAYAAAFLLLSLVSFVVQTETAVYIQHELKWNKAYCMLYFTHGSWFLLWPVQLLILRVKAWNQPWSTFWRRHVQNLRQTAQMIEHNTLRPAGRAVTISPVLYMLKTTAFITCALTIAGGSWYVAVDYTTASDLTAIYNCSAFFAYVFSVPLLHERVRLSKIVAVLVAILGVLVLAYGESTPAKHGDQSGRGAGGNTAMSSSHEAQNRIFGNLVIGLGSVLYGLYEVLYKKLACPPDGCSPGRSMIFANAFGSAIGCFTLVVLWVPLPILHYTGWEKFELPYGKAGWLMAISVLANATFSGSFLVLISLTSPVLSSVAALLTVFIVTLLDELLPPPLHSDLTFVALVGGVLIIIAFTMLGYASYKEIEEEKYRKIPNDIEESNQDD</sequence>
<keyword evidence="2" id="KW-0812">Transmembrane</keyword>
<feature type="domain" description="EamA" evidence="3">
    <location>
        <begin position="264"/>
        <end position="326"/>
    </location>
</feature>
<name>A0A6A6W8S0_9PEZI</name>
<protein>
    <recommendedName>
        <fullName evidence="3">EamA domain-containing protein</fullName>
    </recommendedName>
</protein>
<feature type="transmembrane region" description="Helical" evidence="2">
    <location>
        <begin position="359"/>
        <end position="375"/>
    </location>
</feature>
<dbReference type="RefSeq" id="XP_033600747.1">
    <property type="nucleotide sequence ID" value="XM_033743845.1"/>
</dbReference>
<evidence type="ECO:0000256" key="1">
    <source>
        <dbReference type="SAM" id="MobiDB-lite"/>
    </source>
</evidence>
<dbReference type="Proteomes" id="UP000799437">
    <property type="component" value="Unassembled WGS sequence"/>
</dbReference>
<feature type="transmembrane region" description="Helical" evidence="2">
    <location>
        <begin position="152"/>
        <end position="176"/>
    </location>
</feature>
<organism evidence="4 5">
    <name type="scientific">Pseudovirgaria hyperparasitica</name>
    <dbReference type="NCBI Taxonomy" id="470096"/>
    <lineage>
        <taxon>Eukaryota</taxon>
        <taxon>Fungi</taxon>
        <taxon>Dikarya</taxon>
        <taxon>Ascomycota</taxon>
        <taxon>Pezizomycotina</taxon>
        <taxon>Dothideomycetes</taxon>
        <taxon>Dothideomycetes incertae sedis</taxon>
        <taxon>Acrospermales</taxon>
        <taxon>Acrospermaceae</taxon>
        <taxon>Pseudovirgaria</taxon>
    </lineage>
</organism>
<keyword evidence="5" id="KW-1185">Reference proteome</keyword>
<proteinExistence type="predicted"/>
<dbReference type="GO" id="GO:0016020">
    <property type="term" value="C:membrane"/>
    <property type="evidence" value="ECO:0007669"/>
    <property type="project" value="InterPro"/>
</dbReference>
<feature type="transmembrane region" description="Helical" evidence="2">
    <location>
        <begin position="491"/>
        <end position="514"/>
    </location>
</feature>
<dbReference type="OrthoDB" id="10062838at2759"/>
<dbReference type="SUPFAM" id="SSF103481">
    <property type="entry name" value="Multidrug resistance efflux transporter EmrE"/>
    <property type="match status" value="1"/>
</dbReference>
<feature type="transmembrane region" description="Helical" evidence="2">
    <location>
        <begin position="435"/>
        <end position="456"/>
    </location>
</feature>
<dbReference type="PANTHER" id="PTHR19346">
    <property type="entry name" value="SUGAR PHOSPHATE TRANSPORTER DOMAIN-CONTAINING PROTEIN"/>
    <property type="match status" value="1"/>
</dbReference>
<feature type="region of interest" description="Disordered" evidence="1">
    <location>
        <begin position="15"/>
        <end position="112"/>
    </location>
</feature>
<dbReference type="GeneID" id="54484899"/>
<dbReference type="InterPro" id="IPR026505">
    <property type="entry name" value="Solute_c_fam_35_mem_F3/F4"/>
</dbReference>
<feature type="transmembrane region" description="Helical" evidence="2">
    <location>
        <begin position="286"/>
        <end position="303"/>
    </location>
</feature>
<feature type="transmembrane region" description="Helical" evidence="2">
    <location>
        <begin position="396"/>
        <end position="415"/>
    </location>
</feature>
<dbReference type="EMBL" id="ML996571">
    <property type="protein sequence ID" value="KAF2758296.1"/>
    <property type="molecule type" value="Genomic_DNA"/>
</dbReference>
<dbReference type="Pfam" id="PF00892">
    <property type="entry name" value="EamA"/>
    <property type="match status" value="1"/>
</dbReference>
<feature type="compositionally biased region" description="Acidic residues" evidence="1">
    <location>
        <begin position="81"/>
        <end position="94"/>
    </location>
</feature>
<feature type="transmembrane region" description="Helical" evidence="2">
    <location>
        <begin position="188"/>
        <end position="207"/>
    </location>
</feature>
<evidence type="ECO:0000313" key="5">
    <source>
        <dbReference type="Proteomes" id="UP000799437"/>
    </source>
</evidence>
<evidence type="ECO:0000259" key="3">
    <source>
        <dbReference type="Pfam" id="PF00892"/>
    </source>
</evidence>
<dbReference type="AlphaFoldDB" id="A0A6A6W8S0"/>
<feature type="transmembrane region" description="Helical" evidence="2">
    <location>
        <begin position="253"/>
        <end position="274"/>
    </location>
</feature>
<keyword evidence="2" id="KW-1133">Transmembrane helix</keyword>
<gene>
    <name evidence="4" type="ORF">EJ05DRAFT_475628</name>
</gene>
<reference evidence="4" key="1">
    <citation type="journal article" date="2020" name="Stud. Mycol.">
        <title>101 Dothideomycetes genomes: a test case for predicting lifestyles and emergence of pathogens.</title>
        <authorList>
            <person name="Haridas S."/>
            <person name="Albert R."/>
            <person name="Binder M."/>
            <person name="Bloem J."/>
            <person name="Labutti K."/>
            <person name="Salamov A."/>
            <person name="Andreopoulos B."/>
            <person name="Baker S."/>
            <person name="Barry K."/>
            <person name="Bills G."/>
            <person name="Bluhm B."/>
            <person name="Cannon C."/>
            <person name="Castanera R."/>
            <person name="Culley D."/>
            <person name="Daum C."/>
            <person name="Ezra D."/>
            <person name="Gonzalez J."/>
            <person name="Henrissat B."/>
            <person name="Kuo A."/>
            <person name="Liang C."/>
            <person name="Lipzen A."/>
            <person name="Lutzoni F."/>
            <person name="Magnuson J."/>
            <person name="Mondo S."/>
            <person name="Nolan M."/>
            <person name="Ohm R."/>
            <person name="Pangilinan J."/>
            <person name="Park H.-J."/>
            <person name="Ramirez L."/>
            <person name="Alfaro M."/>
            <person name="Sun H."/>
            <person name="Tritt A."/>
            <person name="Yoshinaga Y."/>
            <person name="Zwiers L.-H."/>
            <person name="Turgeon B."/>
            <person name="Goodwin S."/>
            <person name="Spatafora J."/>
            <person name="Crous P."/>
            <person name="Grigoriev I."/>
        </authorList>
    </citation>
    <scope>NUCLEOTIDE SEQUENCE</scope>
    <source>
        <strain evidence="4">CBS 121739</strain>
    </source>
</reference>
<feature type="transmembrane region" description="Helical" evidence="2">
    <location>
        <begin position="310"/>
        <end position="328"/>
    </location>
</feature>
<keyword evidence="2" id="KW-0472">Membrane</keyword>
<evidence type="ECO:0000256" key="2">
    <source>
        <dbReference type="SAM" id="Phobius"/>
    </source>
</evidence>
<dbReference type="InterPro" id="IPR000620">
    <property type="entry name" value="EamA_dom"/>
</dbReference>